<dbReference type="InterPro" id="IPR016181">
    <property type="entry name" value="Acyl_CoA_acyltransferase"/>
</dbReference>
<dbReference type="GO" id="GO:0010125">
    <property type="term" value="P:mycothiol biosynthetic process"/>
    <property type="evidence" value="ECO:0007669"/>
    <property type="project" value="UniProtKB-UniRule"/>
</dbReference>
<keyword evidence="2 4" id="KW-0677">Repeat</keyword>
<sequence length="269" mass="29387">MTDAHDIASACLEVDGVHPLNDSARLVLAGDRPGQVLEVPGGVAVIDDHDGTVLVAVAPAERRHGLGTRLLTEALRQRPRHSVWAFGTLPAARALASRVGLFPVRELLRMGRDLAAEDAEPRPPSGYRIRPFAEQDAAAVVEVNRVAFAHHPEQGRLTLADFHALARQPWFDPAGLLTAHVDDRIVGFHWTKRHDESTGEVYVLAVHPGFEGRGIGRGLLEAGLAHLDAIGCRRVELYVEASQARVVSLYRHAGFEVLATDTNYRQERS</sequence>
<comment type="subunit">
    <text evidence="4">Monomer.</text>
</comment>
<feature type="binding site" evidence="4">
    <location>
        <position position="238"/>
    </location>
    <ligand>
        <name>1D-myo-inositol 2-(L-cysteinylamino)-2-deoxy-alpha-D-glucopyranoside</name>
        <dbReference type="ChEBI" id="CHEBI:58887"/>
    </ligand>
</feature>
<dbReference type="Gene3D" id="3.40.630.30">
    <property type="match status" value="1"/>
</dbReference>
<feature type="binding site" evidence="4">
    <location>
        <position position="200"/>
    </location>
    <ligand>
        <name>1D-myo-inositol 2-(L-cysteinylamino)-2-deoxy-alpha-D-glucopyranoside</name>
        <dbReference type="ChEBI" id="CHEBI:58887"/>
    </ligand>
</feature>
<dbReference type="InterPro" id="IPR050276">
    <property type="entry name" value="MshD_Acetyltransferase"/>
</dbReference>
<evidence type="ECO:0000256" key="2">
    <source>
        <dbReference type="ARBA" id="ARBA00022737"/>
    </source>
</evidence>
<comment type="caution">
    <text evidence="6">The sequence shown here is derived from an EMBL/GenBank/DDBJ whole genome shotgun (WGS) entry which is preliminary data.</text>
</comment>
<feature type="binding site" evidence="4">
    <location>
        <position position="22"/>
    </location>
    <ligand>
        <name>1D-myo-inositol 2-(L-cysteinylamino)-2-deoxy-alpha-D-glucopyranoside</name>
        <dbReference type="ChEBI" id="CHEBI:58887"/>
    </ligand>
</feature>
<dbReference type="GO" id="GO:0035447">
    <property type="term" value="F:mycothiol synthase activity"/>
    <property type="evidence" value="ECO:0007669"/>
    <property type="project" value="UniProtKB-UniRule"/>
</dbReference>
<feature type="binding site" evidence="4">
    <location>
        <begin position="211"/>
        <end position="217"/>
    </location>
    <ligand>
        <name>acetyl-CoA</name>
        <dbReference type="ChEBI" id="CHEBI:57288"/>
        <label>2</label>
    </ligand>
</feature>
<dbReference type="EC" id="2.3.1.189" evidence="4"/>
<feature type="binding site" evidence="4">
    <location>
        <position position="153"/>
    </location>
    <ligand>
        <name>1D-myo-inositol 2-(L-cysteinylamino)-2-deoxy-alpha-D-glucopyranoside</name>
        <dbReference type="ChEBI" id="CHEBI:58887"/>
    </ligand>
</feature>
<dbReference type="Pfam" id="PF00583">
    <property type="entry name" value="Acetyltransf_1"/>
    <property type="match status" value="1"/>
</dbReference>
<dbReference type="PANTHER" id="PTHR43617:SF31">
    <property type="entry name" value="MYCOTHIOL ACETYLTRANSFERASE"/>
    <property type="match status" value="1"/>
</dbReference>
<dbReference type="RefSeq" id="WP_124845210.1">
    <property type="nucleotide sequence ID" value="NZ_RQZG01000013.1"/>
</dbReference>
<proteinExistence type="inferred from homology"/>
<dbReference type="Proteomes" id="UP000280819">
    <property type="component" value="Unassembled WGS sequence"/>
</dbReference>
<keyword evidence="3 4" id="KW-0012">Acyltransferase</keyword>
<dbReference type="InterPro" id="IPR000182">
    <property type="entry name" value="GNAT_dom"/>
</dbReference>
<comment type="similarity">
    <text evidence="4">Belongs to the acetyltransferase family. MshD subfamily.</text>
</comment>
<dbReference type="AlphaFoldDB" id="A0A3P1T3M5"/>
<name>A0A3P1T3M5_9ACTN</name>
<dbReference type="NCBIfam" id="TIGR03448">
    <property type="entry name" value="mycothiol_MshD"/>
    <property type="match status" value="1"/>
</dbReference>
<accession>A0A3P1T3M5</accession>
<comment type="caution">
    <text evidence="4">Lacks conserved residue(s) required for the propagation of feature annotation.</text>
</comment>
<feature type="binding site" evidence="4">
    <location>
        <begin position="204"/>
        <end position="206"/>
    </location>
    <ligand>
        <name>acetyl-CoA</name>
        <dbReference type="ChEBI" id="CHEBI:57288"/>
        <label>2</label>
    </ligand>
</feature>
<feature type="binding site" evidence="4">
    <location>
        <position position="192"/>
    </location>
    <ligand>
        <name>1D-myo-inositol 2-(L-cysteinylamino)-2-deoxy-alpha-D-glucopyranoside</name>
        <dbReference type="ChEBI" id="CHEBI:58887"/>
    </ligand>
</feature>
<dbReference type="InterPro" id="IPR017813">
    <property type="entry name" value="Mycothiol_AcTrfase"/>
</dbReference>
<dbReference type="PROSITE" id="PS51186">
    <property type="entry name" value="GNAT"/>
    <property type="match status" value="1"/>
</dbReference>
<dbReference type="PANTHER" id="PTHR43617">
    <property type="entry name" value="L-AMINO ACID N-ACETYLTRANSFERASE"/>
    <property type="match status" value="1"/>
</dbReference>
<evidence type="ECO:0000256" key="1">
    <source>
        <dbReference type="ARBA" id="ARBA00022679"/>
    </source>
</evidence>
<evidence type="ECO:0000256" key="4">
    <source>
        <dbReference type="HAMAP-Rule" id="MF_01698"/>
    </source>
</evidence>
<comment type="function">
    <text evidence="4">Catalyzes the transfer of acetyl from acetyl-CoA to desacetylmycothiol (Cys-GlcN-Ins) to form mycothiol.</text>
</comment>
<organism evidence="6 7">
    <name type="scientific">Arachnia propionica</name>
    <dbReference type="NCBI Taxonomy" id="1750"/>
    <lineage>
        <taxon>Bacteria</taxon>
        <taxon>Bacillati</taxon>
        <taxon>Actinomycetota</taxon>
        <taxon>Actinomycetes</taxon>
        <taxon>Propionibacteriales</taxon>
        <taxon>Propionibacteriaceae</taxon>
        <taxon>Arachnia</taxon>
    </lineage>
</organism>
<comment type="catalytic activity">
    <reaction evidence="4">
        <text>1D-myo-inositol 2-(L-cysteinylamino)-2-deoxy-alpha-D-glucopyranoside + acetyl-CoA = mycothiol + CoA + H(+)</text>
        <dbReference type="Rhea" id="RHEA:26172"/>
        <dbReference type="ChEBI" id="CHEBI:15378"/>
        <dbReference type="ChEBI" id="CHEBI:16768"/>
        <dbReference type="ChEBI" id="CHEBI:57287"/>
        <dbReference type="ChEBI" id="CHEBI:57288"/>
        <dbReference type="ChEBI" id="CHEBI:58887"/>
        <dbReference type="EC" id="2.3.1.189"/>
    </reaction>
</comment>
<evidence type="ECO:0000313" key="7">
    <source>
        <dbReference type="Proteomes" id="UP000280819"/>
    </source>
</evidence>
<evidence type="ECO:0000256" key="3">
    <source>
        <dbReference type="ARBA" id="ARBA00023315"/>
    </source>
</evidence>
<evidence type="ECO:0000313" key="6">
    <source>
        <dbReference type="EMBL" id="RRD04127.1"/>
    </source>
</evidence>
<protein>
    <recommendedName>
        <fullName evidence="4">Mycothiol acetyltransferase</fullName>
        <shortName evidence="4">MSH acetyltransferase</shortName>
        <ecNumber evidence="4">2.3.1.189</ecNumber>
    </recommendedName>
    <alternativeName>
        <fullName evidence="4">Mycothiol synthase</fullName>
    </alternativeName>
</protein>
<feature type="binding site" evidence="4">
    <location>
        <begin position="55"/>
        <end position="57"/>
    </location>
    <ligand>
        <name>acetyl-CoA</name>
        <dbReference type="ChEBI" id="CHEBI:57288"/>
        <label>1</label>
    </ligand>
</feature>
<dbReference type="EMBL" id="RQZG01000013">
    <property type="protein sequence ID" value="RRD04127.1"/>
    <property type="molecule type" value="Genomic_DNA"/>
</dbReference>
<feature type="domain" description="N-acetyltransferase" evidence="5">
    <location>
        <begin position="127"/>
        <end position="269"/>
    </location>
</feature>
<dbReference type="HAMAP" id="MF_01698">
    <property type="entry name" value="MshD"/>
    <property type="match status" value="1"/>
</dbReference>
<evidence type="ECO:0000259" key="5">
    <source>
        <dbReference type="PROSITE" id="PS51186"/>
    </source>
</evidence>
<gene>
    <name evidence="4 6" type="primary">mshD</name>
    <name evidence="6" type="ORF">EII34_11000</name>
</gene>
<keyword evidence="1 4" id="KW-0808">Transferase</keyword>
<dbReference type="OrthoDB" id="3208058at2"/>
<dbReference type="CDD" id="cd04301">
    <property type="entry name" value="NAT_SF"/>
    <property type="match status" value="1"/>
</dbReference>
<dbReference type="SUPFAM" id="SSF55729">
    <property type="entry name" value="Acyl-CoA N-acyltransferases (Nat)"/>
    <property type="match status" value="1"/>
</dbReference>
<dbReference type="GO" id="GO:0008999">
    <property type="term" value="F:protein-N-terminal-alanine acetyltransferase activity"/>
    <property type="evidence" value="ECO:0007669"/>
    <property type="project" value="TreeGrafter"/>
</dbReference>
<reference evidence="6 7" key="1">
    <citation type="submission" date="2018-11" db="EMBL/GenBank/DDBJ databases">
        <title>Genomes From Bacteria Associated with the Canine Oral Cavity: a Test Case for Automated Genome-Based Taxonomic Assignment.</title>
        <authorList>
            <person name="Coil D.A."/>
            <person name="Jospin G."/>
            <person name="Darling A.E."/>
            <person name="Wallis C."/>
            <person name="Davis I.J."/>
            <person name="Harris S."/>
            <person name="Eisen J.A."/>
            <person name="Holcombe L.J."/>
            <person name="O'Flynn C."/>
        </authorList>
    </citation>
    <scope>NUCLEOTIDE SEQUENCE [LARGE SCALE GENOMIC DNA]</scope>
    <source>
        <strain evidence="6 7">OH887_COT-365</strain>
    </source>
</reference>